<dbReference type="Pfam" id="PF07617">
    <property type="entry name" value="DUF1579"/>
    <property type="match status" value="1"/>
</dbReference>
<dbReference type="RefSeq" id="WP_162671054.1">
    <property type="nucleotide sequence ID" value="NZ_LR593886.1"/>
</dbReference>
<protein>
    <recommendedName>
        <fullName evidence="4">DUF1579 domain-containing protein</fullName>
    </recommendedName>
</protein>
<evidence type="ECO:0000313" key="3">
    <source>
        <dbReference type="Proteomes" id="UP000464178"/>
    </source>
</evidence>
<name>A0A6P2D7H3_9BACT</name>
<feature type="signal peptide" evidence="1">
    <location>
        <begin position="1"/>
        <end position="21"/>
    </location>
</feature>
<evidence type="ECO:0000256" key="1">
    <source>
        <dbReference type="SAM" id="SignalP"/>
    </source>
</evidence>
<organism evidence="2 3">
    <name type="scientific">Gemmata massiliana</name>
    <dbReference type="NCBI Taxonomy" id="1210884"/>
    <lineage>
        <taxon>Bacteria</taxon>
        <taxon>Pseudomonadati</taxon>
        <taxon>Planctomycetota</taxon>
        <taxon>Planctomycetia</taxon>
        <taxon>Gemmatales</taxon>
        <taxon>Gemmataceae</taxon>
        <taxon>Gemmata</taxon>
    </lineage>
</organism>
<evidence type="ECO:0000313" key="2">
    <source>
        <dbReference type="EMBL" id="VTR97099.1"/>
    </source>
</evidence>
<proteinExistence type="predicted"/>
<keyword evidence="1" id="KW-0732">Signal</keyword>
<dbReference type="InterPro" id="IPR011473">
    <property type="entry name" value="DUF1579"/>
</dbReference>
<reference evidence="2 3" key="1">
    <citation type="submission" date="2019-05" db="EMBL/GenBank/DDBJ databases">
        <authorList>
            <consortium name="Science for Life Laboratories"/>
        </authorList>
    </citation>
    <scope>NUCLEOTIDE SEQUENCE [LARGE SCALE GENOMIC DNA]</scope>
    <source>
        <strain evidence="2">Soil9</strain>
    </source>
</reference>
<dbReference type="Proteomes" id="UP000464178">
    <property type="component" value="Chromosome"/>
</dbReference>
<dbReference type="AlphaFoldDB" id="A0A6P2D7H3"/>
<dbReference type="EMBL" id="LR593886">
    <property type="protein sequence ID" value="VTR97099.1"/>
    <property type="molecule type" value="Genomic_DNA"/>
</dbReference>
<accession>A0A6P2D7H3</accession>
<evidence type="ECO:0008006" key="4">
    <source>
        <dbReference type="Google" id="ProtNLM"/>
    </source>
</evidence>
<feature type="chain" id="PRO_5026833545" description="DUF1579 domain-containing protein" evidence="1">
    <location>
        <begin position="22"/>
        <end position="180"/>
    </location>
</feature>
<keyword evidence="3" id="KW-1185">Reference proteome</keyword>
<sequence length="180" mass="19699">MRVFTVAGVVAVVLAFSSVGAEPPKPPVPQKEHEWLKQLEGQWEVESEGVVEPGKPPVKCRGTDAARSLGGLWLVSEMKATVADVPVMGVMTLGYDAQKKKVVGTWVCSMCDVLYKYEGTVEGQTLTLETEDPNPSTGKLVKMRDVIELKDKDTKVLTSSMLGDDGKWVPFMTMNGKRKK</sequence>
<gene>
    <name evidence="2" type="ORF">SOIL9_08900</name>
</gene>
<dbReference type="KEGG" id="gms:SOIL9_08900"/>